<feature type="domain" description="Copper amine oxidase-like N-terminal" evidence="2">
    <location>
        <begin position="36"/>
        <end position="143"/>
    </location>
</feature>
<reference evidence="3" key="1">
    <citation type="submission" date="2022-01" db="EMBL/GenBank/DDBJ databases">
        <authorList>
            <person name="Criscuolo A."/>
        </authorList>
    </citation>
    <scope>NUCLEOTIDE SEQUENCE</scope>
    <source>
        <strain evidence="3">CIP111893</strain>
    </source>
</reference>
<evidence type="ECO:0000259" key="2">
    <source>
        <dbReference type="Pfam" id="PF07833"/>
    </source>
</evidence>
<feature type="signal peptide" evidence="1">
    <location>
        <begin position="1"/>
        <end position="26"/>
    </location>
</feature>
<evidence type="ECO:0000256" key="1">
    <source>
        <dbReference type="SAM" id="SignalP"/>
    </source>
</evidence>
<evidence type="ECO:0000313" key="4">
    <source>
        <dbReference type="Proteomes" id="UP000838686"/>
    </source>
</evidence>
<dbReference type="EMBL" id="CAKMMF010000014">
    <property type="protein sequence ID" value="CAH1207704.1"/>
    <property type="molecule type" value="Genomic_DNA"/>
</dbReference>
<dbReference type="Proteomes" id="UP000838686">
    <property type="component" value="Unassembled WGS sequence"/>
</dbReference>
<protein>
    <recommendedName>
        <fullName evidence="2">Copper amine oxidase-like N-terminal domain-containing protein</fullName>
    </recommendedName>
</protein>
<keyword evidence="4" id="KW-1185">Reference proteome</keyword>
<dbReference type="Gene3D" id="3.30.457.10">
    <property type="entry name" value="Copper amine oxidase-like, N-terminal domain"/>
    <property type="match status" value="1"/>
</dbReference>
<gene>
    <name evidence="3" type="ORF">PAECIP111893_02760</name>
</gene>
<feature type="chain" id="PRO_5046574854" description="Copper amine oxidase-like N-terminal domain-containing protein" evidence="1">
    <location>
        <begin position="27"/>
        <end position="376"/>
    </location>
</feature>
<dbReference type="InterPro" id="IPR012854">
    <property type="entry name" value="Cu_amine_oxidase-like_N"/>
</dbReference>
<dbReference type="Pfam" id="PF07833">
    <property type="entry name" value="Cu_amine_oxidN1"/>
    <property type="match status" value="1"/>
</dbReference>
<proteinExistence type="predicted"/>
<organism evidence="3 4">
    <name type="scientific">Paenibacillus plantiphilus</name>
    <dbReference type="NCBI Taxonomy" id="2905650"/>
    <lineage>
        <taxon>Bacteria</taxon>
        <taxon>Bacillati</taxon>
        <taxon>Bacillota</taxon>
        <taxon>Bacilli</taxon>
        <taxon>Bacillales</taxon>
        <taxon>Paenibacillaceae</taxon>
        <taxon>Paenibacillus</taxon>
    </lineage>
</organism>
<keyword evidence="1" id="KW-0732">Signal</keyword>
<sequence>MLLLRKRLLAGLAALLIALSSGSIPAAADVPIGVIVNGLKVAFADAQPYVDINNRTMVPLRIIVQKLGATLQWQSNGRIEIKYGQRSVALRLNSLQAVVNGKRITLDTSAVQVEGRTMVPLRFISEGLGAKVRWDSEAYTVLITDEVFAKSSPNLDAWGRLIRTERLPGNTGEWAYVLEDVSNSAYIMGYRKQINPASPRMPASEAFQNPNFNRENLDQWVKRIRNYYDLVFSVDYRTIDPSTWAESFRPYMNSSSLDSITRVQYAEWVQNNGIRLEGWAEPEPSMTYMQDGKYMMRTMVRFRVLEADADYGTLLDTFQASYEVKLKIGVWYRGYADIVLSTNVSGDPWPHYGVELHDHLFFTPVGSIQEEVGEQL</sequence>
<dbReference type="RefSeq" id="WP_236343069.1">
    <property type="nucleotide sequence ID" value="NZ_CAKMMF010000014.1"/>
</dbReference>
<name>A0ABN8GKF2_9BACL</name>
<evidence type="ECO:0000313" key="3">
    <source>
        <dbReference type="EMBL" id="CAH1207704.1"/>
    </source>
</evidence>
<dbReference type="InterPro" id="IPR036582">
    <property type="entry name" value="Mao_N_sf"/>
</dbReference>
<accession>A0ABN8GKF2</accession>
<comment type="caution">
    <text evidence="3">The sequence shown here is derived from an EMBL/GenBank/DDBJ whole genome shotgun (WGS) entry which is preliminary data.</text>
</comment>
<dbReference type="SUPFAM" id="SSF55383">
    <property type="entry name" value="Copper amine oxidase, domain N"/>
    <property type="match status" value="1"/>
</dbReference>